<dbReference type="RefSeq" id="WP_077848648.1">
    <property type="nucleotide sequence ID" value="NZ_LZZM01000192.1"/>
</dbReference>
<evidence type="ECO:0000313" key="3">
    <source>
        <dbReference type="EMBL" id="OOM74911.1"/>
    </source>
</evidence>
<dbReference type="Gene3D" id="2.60.120.260">
    <property type="entry name" value="Galactose-binding domain-like"/>
    <property type="match status" value="1"/>
</dbReference>
<dbReference type="SMART" id="SM00939">
    <property type="entry name" value="PepX_C"/>
    <property type="match status" value="1"/>
</dbReference>
<dbReference type="InterPro" id="IPR005674">
    <property type="entry name" value="CocE/Ser_esterase"/>
</dbReference>
<dbReference type="GO" id="GO:0008239">
    <property type="term" value="F:dipeptidyl-peptidase activity"/>
    <property type="evidence" value="ECO:0007669"/>
    <property type="project" value="InterPro"/>
</dbReference>
<dbReference type="NCBIfam" id="TIGR00976">
    <property type="entry name" value="CocE_NonD"/>
    <property type="match status" value="1"/>
</dbReference>
<evidence type="ECO:0000256" key="1">
    <source>
        <dbReference type="ARBA" id="ARBA00022801"/>
    </source>
</evidence>
<evidence type="ECO:0000259" key="2">
    <source>
        <dbReference type="SMART" id="SM00939"/>
    </source>
</evidence>
<dbReference type="InterPro" id="IPR013736">
    <property type="entry name" value="Xaa-Pro_dipept_C"/>
</dbReference>
<protein>
    <submittedName>
        <fullName evidence="3">Cocaine esterase</fullName>
        <ecNumber evidence="3">3.1.1.84</ecNumber>
    </submittedName>
</protein>
<dbReference type="InterPro" id="IPR000383">
    <property type="entry name" value="Xaa-Pro-like_dom"/>
</dbReference>
<feature type="domain" description="Xaa-Pro dipeptidyl-peptidase C-terminal" evidence="2">
    <location>
        <begin position="316"/>
        <end position="569"/>
    </location>
</feature>
<gene>
    <name evidence="3" type="primary">cocE</name>
    <name evidence="3" type="ORF">CLPUN_36380</name>
</gene>
<sequence length="574" mass="65447">MDIKKFIKEINEKVIKEIPDATHEIAGCENFSVKMRDEISLSTKVYFPSGDGPWPTILIRNPYPNNELLYYAAYSHFVEHGYALVMQSARGTGESEGKWEPFFNERRDGIDTVNWLVKQKWQDGNIGMFGSSYLSFCQWMISDSLPSEVKTLVIDCFGTERYEQIYMNGMFRHDIYTSWAYGNSGLNPSTSPGELYQKGIYMRPHIDADKELFGSKIPFYREYVSNVESSNEYWANGVWAELKEIPSKIKVPMLLIDGWFDHHLDGLVKGYLNLSGEVKSKSRLVIGPWDHMGNSPGELEYPNNEAIGFLKVKAGLEWFDYMLKGKPYKHKVGSIDAYIVGKGQWENFEAWPPKSEIQTMYFEKSKGKYKGGILSENKPCNEEKIEYKYNPDKYIITNGGTALLAWITPGYGDIKHGARLQEEPGYRDDVLTFISEEFSEDKKIVGNIKVKLKVSTDVEDTAFTAKIMNILPNGRSFNICDGISSLVYRNKTDYALKYVPNEIVEVEIEAWPVSWCISKGSKIRVDISSSNFPAYNNHTNAAGNWAKQKDFFIANQTVYTGNINSSSIELPIIE</sequence>
<keyword evidence="4" id="KW-1185">Reference proteome</keyword>
<dbReference type="SUPFAM" id="SSF49785">
    <property type="entry name" value="Galactose-binding domain-like"/>
    <property type="match status" value="1"/>
</dbReference>
<dbReference type="AlphaFoldDB" id="A0A1S8TBC4"/>
<dbReference type="Pfam" id="PF02129">
    <property type="entry name" value="Peptidase_S15"/>
    <property type="match status" value="1"/>
</dbReference>
<dbReference type="OrthoDB" id="319764at2"/>
<comment type="caution">
    <text evidence="3">The sequence shown here is derived from an EMBL/GenBank/DDBJ whole genome shotgun (WGS) entry which is preliminary data.</text>
</comment>
<dbReference type="Pfam" id="PF08530">
    <property type="entry name" value="PepX_C"/>
    <property type="match status" value="1"/>
</dbReference>
<dbReference type="Proteomes" id="UP000190890">
    <property type="component" value="Unassembled WGS sequence"/>
</dbReference>
<dbReference type="STRING" id="29367.CLPUN_36380"/>
<dbReference type="EMBL" id="LZZM01000192">
    <property type="protein sequence ID" value="OOM74911.1"/>
    <property type="molecule type" value="Genomic_DNA"/>
</dbReference>
<proteinExistence type="predicted"/>
<dbReference type="SUPFAM" id="SSF53474">
    <property type="entry name" value="alpha/beta-Hydrolases"/>
    <property type="match status" value="1"/>
</dbReference>
<dbReference type="InterPro" id="IPR029058">
    <property type="entry name" value="AB_hydrolase_fold"/>
</dbReference>
<accession>A0A1S8TBC4</accession>
<keyword evidence="1 3" id="KW-0378">Hydrolase</keyword>
<name>A0A1S8TBC4_9CLOT</name>
<evidence type="ECO:0000313" key="4">
    <source>
        <dbReference type="Proteomes" id="UP000190890"/>
    </source>
</evidence>
<dbReference type="InterPro" id="IPR008979">
    <property type="entry name" value="Galactose-bd-like_sf"/>
</dbReference>
<reference evidence="3 4" key="1">
    <citation type="submission" date="2016-05" db="EMBL/GenBank/DDBJ databases">
        <title>Microbial solvent formation.</title>
        <authorList>
            <person name="Poehlein A."/>
            <person name="Montoya Solano J.D."/>
            <person name="Flitsch S."/>
            <person name="Krabben P."/>
            <person name="Duerre P."/>
            <person name="Daniel R."/>
        </authorList>
    </citation>
    <scope>NUCLEOTIDE SEQUENCE [LARGE SCALE GENOMIC DNA]</scope>
    <source>
        <strain evidence="3 4">DSM 2619</strain>
    </source>
</reference>
<dbReference type="Gene3D" id="1.10.3020.10">
    <property type="entry name" value="alpha-amino acid ester hydrolase ( Helical cap domain)"/>
    <property type="match status" value="1"/>
</dbReference>
<dbReference type="Gene3D" id="3.40.50.1820">
    <property type="entry name" value="alpha/beta hydrolase"/>
    <property type="match status" value="1"/>
</dbReference>
<dbReference type="EC" id="3.1.1.84" evidence="3"/>
<organism evidence="3 4">
    <name type="scientific">Clostridium puniceum</name>
    <dbReference type="NCBI Taxonomy" id="29367"/>
    <lineage>
        <taxon>Bacteria</taxon>
        <taxon>Bacillati</taxon>
        <taxon>Bacillota</taxon>
        <taxon>Clostridia</taxon>
        <taxon>Eubacteriales</taxon>
        <taxon>Clostridiaceae</taxon>
        <taxon>Clostridium</taxon>
    </lineage>
</organism>